<sequence>MSDKAASAAIPNNLEAFWMPFTANRQFKKAPRMFVAAKDMHYTTAEGNKVLDGTAGLWCCNAGHSRPRIVEAVQKQIAELDYAPAFQMGHPKAFELAARLAAMLPSPMDHVFFTNSGSESVDTALKIALAYQRAIGQGTRTRLIGRERGYHGVGFGGISVGGIVNNRKHFGTMLTGVDHIRHTHDPVRNAFSRGEPEHGAEFADDLIKVIQLHDPSTIAAVIVEPVAGSTGVLIPPKGYLKRLRELCTQHGILLIFDEVITGFGRIGTPFATDYFDVMPDMITTAKGITSGVIPMGAVFCTRQIYETFMTGPEHMIELFHGYTYSAHPVACAAALATLDTYEEEGLLTRAADLASYWEAAVHSLKDCPHVIDIRNLGLIGAIELESIPGEPTKRAFSAFLKAYEDGILIRTTGDIIALSPPLIISKEQIDELFGKLRKVLENNI</sequence>
<keyword evidence="5 6" id="KW-0663">Pyridoxal phosphate</keyword>
<keyword evidence="8" id="KW-1185">Reference proteome</keyword>
<dbReference type="EMBL" id="CYHE01000013">
    <property type="protein sequence ID" value="CUA99532.1"/>
    <property type="molecule type" value="Genomic_DNA"/>
</dbReference>
<evidence type="ECO:0000313" key="8">
    <source>
        <dbReference type="Proteomes" id="UP000183900"/>
    </source>
</evidence>
<dbReference type="Gene3D" id="3.40.640.10">
    <property type="entry name" value="Type I PLP-dependent aspartate aminotransferase-like (Major domain)"/>
    <property type="match status" value="1"/>
</dbReference>
<dbReference type="GO" id="GO:0004015">
    <property type="term" value="F:adenosylmethionine-8-amino-7-oxononanoate transaminase activity"/>
    <property type="evidence" value="ECO:0007669"/>
    <property type="project" value="TreeGrafter"/>
</dbReference>
<accession>A0A0K6I890</accession>
<evidence type="ECO:0000256" key="2">
    <source>
        <dbReference type="ARBA" id="ARBA00008954"/>
    </source>
</evidence>
<keyword evidence="4 7" id="KW-0808">Transferase</keyword>
<reference evidence="8" key="1">
    <citation type="submission" date="2015-08" db="EMBL/GenBank/DDBJ databases">
        <authorList>
            <person name="Varghese N."/>
        </authorList>
    </citation>
    <scope>NUCLEOTIDE SEQUENCE [LARGE SCALE GENOMIC DNA]</scope>
    <source>
        <strain evidence="8">DSM 23407</strain>
    </source>
</reference>
<evidence type="ECO:0000256" key="4">
    <source>
        <dbReference type="ARBA" id="ARBA00022679"/>
    </source>
</evidence>
<dbReference type="FunFam" id="3.40.640.10:FF:000014">
    <property type="entry name" value="Adenosylmethionine-8-amino-7-oxononanoate aminotransferase, probable"/>
    <property type="match status" value="1"/>
</dbReference>
<dbReference type="InterPro" id="IPR005814">
    <property type="entry name" value="Aminotrans_3"/>
</dbReference>
<dbReference type="InterPro" id="IPR015421">
    <property type="entry name" value="PyrdxlP-dep_Trfase_major"/>
</dbReference>
<dbReference type="CDD" id="cd00610">
    <property type="entry name" value="OAT_like"/>
    <property type="match status" value="1"/>
</dbReference>
<dbReference type="SUPFAM" id="SSF53383">
    <property type="entry name" value="PLP-dependent transferases"/>
    <property type="match status" value="1"/>
</dbReference>
<dbReference type="Pfam" id="PF00202">
    <property type="entry name" value="Aminotran_3"/>
    <property type="match status" value="1"/>
</dbReference>
<keyword evidence="3 7" id="KW-0032">Aminotransferase</keyword>
<dbReference type="OrthoDB" id="9801834at2"/>
<dbReference type="InterPro" id="IPR049704">
    <property type="entry name" value="Aminotrans_3_PPA_site"/>
</dbReference>
<dbReference type="PROSITE" id="PS00600">
    <property type="entry name" value="AA_TRANSFER_CLASS_3"/>
    <property type="match status" value="1"/>
</dbReference>
<comment type="similarity">
    <text evidence="2 6">Belongs to the class-III pyridoxal-phosphate-dependent aminotransferase family.</text>
</comment>
<evidence type="ECO:0000256" key="1">
    <source>
        <dbReference type="ARBA" id="ARBA00001933"/>
    </source>
</evidence>
<dbReference type="InterPro" id="IPR015422">
    <property type="entry name" value="PyrdxlP-dep_Trfase_small"/>
</dbReference>
<evidence type="ECO:0000256" key="6">
    <source>
        <dbReference type="RuleBase" id="RU003560"/>
    </source>
</evidence>
<organism evidence="7 8">
    <name type="scientific">Pannonibacter indicus</name>
    <dbReference type="NCBI Taxonomy" id="466044"/>
    <lineage>
        <taxon>Bacteria</taxon>
        <taxon>Pseudomonadati</taxon>
        <taxon>Pseudomonadota</taxon>
        <taxon>Alphaproteobacteria</taxon>
        <taxon>Hyphomicrobiales</taxon>
        <taxon>Stappiaceae</taxon>
        <taxon>Pannonibacter</taxon>
    </lineage>
</organism>
<dbReference type="PIRSF" id="PIRSF000521">
    <property type="entry name" value="Transaminase_4ab_Lys_Orn"/>
    <property type="match status" value="1"/>
</dbReference>
<evidence type="ECO:0000256" key="3">
    <source>
        <dbReference type="ARBA" id="ARBA00022576"/>
    </source>
</evidence>
<proteinExistence type="inferred from homology"/>
<dbReference type="AlphaFoldDB" id="A0A0K6I890"/>
<dbReference type="InterPro" id="IPR015424">
    <property type="entry name" value="PyrdxlP-dep_Trfase"/>
</dbReference>
<dbReference type="Gene3D" id="3.90.1150.10">
    <property type="entry name" value="Aspartate Aminotransferase, domain 1"/>
    <property type="match status" value="1"/>
</dbReference>
<evidence type="ECO:0000313" key="7">
    <source>
        <dbReference type="EMBL" id="CUA99532.1"/>
    </source>
</evidence>
<dbReference type="GO" id="GO:0009102">
    <property type="term" value="P:biotin biosynthetic process"/>
    <property type="evidence" value="ECO:0007669"/>
    <property type="project" value="TreeGrafter"/>
</dbReference>
<comment type="cofactor">
    <cofactor evidence="1">
        <name>pyridoxal 5'-phosphate</name>
        <dbReference type="ChEBI" id="CHEBI:597326"/>
    </cofactor>
</comment>
<name>A0A0K6I890_9HYPH</name>
<dbReference type="RefSeq" id="WP_055456711.1">
    <property type="nucleotide sequence ID" value="NZ_CYHE01000013.1"/>
</dbReference>
<gene>
    <name evidence="7" type="ORF">Ga0061067_11362</name>
</gene>
<protein>
    <submittedName>
        <fullName evidence="7">Adenosylmethionine-8-amino-7-oxononanoate aminotransferase</fullName>
    </submittedName>
</protein>
<dbReference type="Proteomes" id="UP000183900">
    <property type="component" value="Unassembled WGS sequence"/>
</dbReference>
<dbReference type="PANTHER" id="PTHR42684">
    <property type="entry name" value="ADENOSYLMETHIONINE-8-AMINO-7-OXONONANOATE AMINOTRANSFERASE"/>
    <property type="match status" value="1"/>
</dbReference>
<dbReference type="PANTHER" id="PTHR42684:SF1">
    <property type="entry name" value="BETA-ALANINE--PYRUVATE AMINOTRANSFERASE"/>
    <property type="match status" value="1"/>
</dbReference>
<dbReference type="GO" id="GO:0030170">
    <property type="term" value="F:pyridoxal phosphate binding"/>
    <property type="evidence" value="ECO:0007669"/>
    <property type="project" value="InterPro"/>
</dbReference>
<evidence type="ECO:0000256" key="5">
    <source>
        <dbReference type="ARBA" id="ARBA00022898"/>
    </source>
</evidence>